<accession>A0A1K0JCL0</accession>
<dbReference type="Gene3D" id="3.40.190.150">
    <property type="entry name" value="Bordetella uptake gene, domain 1"/>
    <property type="match status" value="1"/>
</dbReference>
<dbReference type="SUPFAM" id="SSF53850">
    <property type="entry name" value="Periplasmic binding protein-like II"/>
    <property type="match status" value="1"/>
</dbReference>
<reference evidence="3" key="1">
    <citation type="submission" date="2016-09" db="EMBL/GenBank/DDBJ databases">
        <authorList>
            <person name="Capua I."/>
            <person name="De Benedictis P."/>
            <person name="Joannis T."/>
            <person name="Lombin L.H."/>
            <person name="Cattoli G."/>
        </authorList>
    </citation>
    <scope>NUCLEOTIDE SEQUENCE</scope>
    <source>
        <strain evidence="3">B9</strain>
    </source>
</reference>
<feature type="chain" id="PRO_5013176508" description="Extra-cytoplasmic solute receptor" evidence="2">
    <location>
        <begin position="26"/>
        <end position="322"/>
    </location>
</feature>
<evidence type="ECO:0000256" key="2">
    <source>
        <dbReference type="SAM" id="SignalP"/>
    </source>
</evidence>
<evidence type="ECO:0000256" key="1">
    <source>
        <dbReference type="ARBA" id="ARBA00006987"/>
    </source>
</evidence>
<dbReference type="PANTHER" id="PTHR42928:SF5">
    <property type="entry name" value="BLR1237 PROTEIN"/>
    <property type="match status" value="1"/>
</dbReference>
<dbReference type="PIRSF" id="PIRSF017082">
    <property type="entry name" value="YflP"/>
    <property type="match status" value="1"/>
</dbReference>
<dbReference type="EMBL" id="FMSH01000277">
    <property type="protein sequence ID" value="SCU76872.1"/>
    <property type="molecule type" value="Genomic_DNA"/>
</dbReference>
<evidence type="ECO:0000313" key="3">
    <source>
        <dbReference type="EMBL" id="SCU76872.1"/>
    </source>
</evidence>
<sequence length="322" mass="34315">MKRMTTGKVASFLMASIAVLGPASAMSAETYPSKPIRIVVGTAPGGATDITTRLVAQKMSERLGQPIVVENRPGGDTMVATRYVREQPADGYTILAQSLGFLTLPYTKKDPGYGIKDFSGIGPMTRAPFLMLVGAGGPRSLKEYVAQASAGNLSYGHGGVANAPHIAAEAVLRAYRLNVLPVPYKGNGAVMPDVIAGRVSMFFDAYISSSAHVKSGKMRALGVTSAQRLPAAPDIPTFREQGVDYTFSVWLGLLAKAGTPKEVMHRLSDALRYALADKALVQRFQADGAEPYMLSPEAFDERLASEFASLEKVAADLKLVKE</sequence>
<organism evidence="3">
    <name type="scientific">Cupriavidus necator</name>
    <name type="common">Alcaligenes eutrophus</name>
    <name type="synonym">Ralstonia eutropha</name>
    <dbReference type="NCBI Taxonomy" id="106590"/>
    <lineage>
        <taxon>Bacteria</taxon>
        <taxon>Pseudomonadati</taxon>
        <taxon>Pseudomonadota</taxon>
        <taxon>Betaproteobacteria</taxon>
        <taxon>Burkholderiales</taxon>
        <taxon>Burkholderiaceae</taxon>
        <taxon>Cupriavidus</taxon>
    </lineage>
</organism>
<proteinExistence type="inferred from homology"/>
<keyword evidence="2" id="KW-0732">Signal</keyword>
<comment type="similarity">
    <text evidence="1">Belongs to the UPF0065 (bug) family.</text>
</comment>
<dbReference type="Gene3D" id="3.40.190.10">
    <property type="entry name" value="Periplasmic binding protein-like II"/>
    <property type="match status" value="1"/>
</dbReference>
<dbReference type="RefSeq" id="WP_340526586.1">
    <property type="nucleotide sequence ID" value="NZ_FMSH01000277.1"/>
</dbReference>
<dbReference type="PANTHER" id="PTHR42928">
    <property type="entry name" value="TRICARBOXYLATE-BINDING PROTEIN"/>
    <property type="match status" value="1"/>
</dbReference>
<name>A0A1K0JCL0_CUPNE</name>
<evidence type="ECO:0008006" key="4">
    <source>
        <dbReference type="Google" id="ProtNLM"/>
    </source>
</evidence>
<dbReference type="Pfam" id="PF03401">
    <property type="entry name" value="TctC"/>
    <property type="match status" value="1"/>
</dbReference>
<gene>
    <name evidence="3" type="ORF">CNECB9_3480029</name>
</gene>
<feature type="signal peptide" evidence="2">
    <location>
        <begin position="1"/>
        <end position="25"/>
    </location>
</feature>
<dbReference type="InterPro" id="IPR042100">
    <property type="entry name" value="Bug_dom1"/>
</dbReference>
<protein>
    <recommendedName>
        <fullName evidence="4">Extra-cytoplasmic solute receptor</fullName>
    </recommendedName>
</protein>
<dbReference type="CDD" id="cd07012">
    <property type="entry name" value="PBP2_Bug_TTT"/>
    <property type="match status" value="1"/>
</dbReference>
<dbReference type="InterPro" id="IPR005064">
    <property type="entry name" value="BUG"/>
</dbReference>
<dbReference type="AlphaFoldDB" id="A0A1K0JCL0"/>